<reference evidence="3 4" key="1">
    <citation type="submission" date="2019-02" db="EMBL/GenBank/DDBJ databases">
        <title>Deep-cultivation of Planctomycetes and their phenomic and genomic characterization uncovers novel biology.</title>
        <authorList>
            <person name="Wiegand S."/>
            <person name="Jogler M."/>
            <person name="Boedeker C."/>
            <person name="Pinto D."/>
            <person name="Vollmers J."/>
            <person name="Rivas-Marin E."/>
            <person name="Kohn T."/>
            <person name="Peeters S.H."/>
            <person name="Heuer A."/>
            <person name="Rast P."/>
            <person name="Oberbeckmann S."/>
            <person name="Bunk B."/>
            <person name="Jeske O."/>
            <person name="Meyerdierks A."/>
            <person name="Storesund J.E."/>
            <person name="Kallscheuer N."/>
            <person name="Luecker S."/>
            <person name="Lage O.M."/>
            <person name="Pohl T."/>
            <person name="Merkel B.J."/>
            <person name="Hornburger P."/>
            <person name="Mueller R.-W."/>
            <person name="Bruemmer F."/>
            <person name="Labrenz M."/>
            <person name="Spormann A.M."/>
            <person name="Op den Camp H."/>
            <person name="Overmann J."/>
            <person name="Amann R."/>
            <person name="Jetten M.S.M."/>
            <person name="Mascher T."/>
            <person name="Medema M.H."/>
            <person name="Devos D.P."/>
            <person name="Kaster A.-K."/>
            <person name="Ovreas L."/>
            <person name="Rohde M."/>
            <person name="Galperin M.Y."/>
            <person name="Jogler C."/>
        </authorList>
    </citation>
    <scope>NUCLEOTIDE SEQUENCE [LARGE SCALE GENOMIC DNA]</scope>
    <source>
        <strain evidence="3 4">I41</strain>
    </source>
</reference>
<feature type="domain" description="DUF4159" evidence="2">
    <location>
        <begin position="350"/>
        <end position="543"/>
    </location>
</feature>
<dbReference type="KEGG" id="llh:I41_52130"/>
<feature type="signal peptide" evidence="1">
    <location>
        <begin position="1"/>
        <end position="24"/>
    </location>
</feature>
<organism evidence="3 4">
    <name type="scientific">Lacipirellula limnantheis</name>
    <dbReference type="NCBI Taxonomy" id="2528024"/>
    <lineage>
        <taxon>Bacteria</taxon>
        <taxon>Pseudomonadati</taxon>
        <taxon>Planctomycetota</taxon>
        <taxon>Planctomycetia</taxon>
        <taxon>Pirellulales</taxon>
        <taxon>Lacipirellulaceae</taxon>
        <taxon>Lacipirellula</taxon>
    </lineage>
</organism>
<gene>
    <name evidence="3" type="ORF">I41_52130</name>
</gene>
<protein>
    <recommendedName>
        <fullName evidence="2">DUF4159 domain-containing protein</fullName>
    </recommendedName>
</protein>
<evidence type="ECO:0000313" key="4">
    <source>
        <dbReference type="Proteomes" id="UP000317909"/>
    </source>
</evidence>
<name>A0A517U5R4_9BACT</name>
<accession>A0A517U5R4</accession>
<dbReference type="EMBL" id="CP036339">
    <property type="protein sequence ID" value="QDT75968.1"/>
    <property type="molecule type" value="Genomic_DNA"/>
</dbReference>
<dbReference type="SUPFAM" id="SSF48239">
    <property type="entry name" value="Terpenoid cyclases/Protein prenyltransferases"/>
    <property type="match status" value="1"/>
</dbReference>
<dbReference type="AlphaFoldDB" id="A0A517U5R4"/>
<evidence type="ECO:0000313" key="3">
    <source>
        <dbReference type="EMBL" id="QDT75968.1"/>
    </source>
</evidence>
<dbReference type="CDD" id="cd00688">
    <property type="entry name" value="ISOPREN_C2_like"/>
    <property type="match status" value="1"/>
</dbReference>
<feature type="chain" id="PRO_5022059858" description="DUF4159 domain-containing protein" evidence="1">
    <location>
        <begin position="25"/>
        <end position="790"/>
    </location>
</feature>
<dbReference type="OrthoDB" id="220961at2"/>
<dbReference type="Gene3D" id="1.50.10.20">
    <property type="match status" value="2"/>
</dbReference>
<proteinExistence type="predicted"/>
<dbReference type="Pfam" id="PF13709">
    <property type="entry name" value="DUF4159"/>
    <property type="match status" value="2"/>
</dbReference>
<evidence type="ECO:0000259" key="2">
    <source>
        <dbReference type="Pfam" id="PF13709"/>
    </source>
</evidence>
<feature type="domain" description="DUF4159" evidence="2">
    <location>
        <begin position="573"/>
        <end position="779"/>
    </location>
</feature>
<evidence type="ECO:0000256" key="1">
    <source>
        <dbReference type="SAM" id="SignalP"/>
    </source>
</evidence>
<dbReference type="RefSeq" id="WP_145435729.1">
    <property type="nucleotide sequence ID" value="NZ_CP036339.1"/>
</dbReference>
<dbReference type="InterPro" id="IPR025297">
    <property type="entry name" value="DUF4159"/>
</dbReference>
<dbReference type="Proteomes" id="UP000317909">
    <property type="component" value="Chromosome"/>
</dbReference>
<sequence length="790" mass="87266" precursor="true">MRRRQLVLLLLVASVAAGPIRRLAAQEPSLTAEQVRTSIRQGVDYLLNEQSGRGTWDDMTEYPGGVTALCTLALLNAGVEPNHPKIQKSLAFLRTLQPEKTYTVALQTMALCEGEPVRDLALIQKNAQWLSRVQITQGPRKGSWSYPLGEGVGGDNSNSQFAVLALHEAERVGAKVDPEVWQLAAEYWKDCQNPDGSWGYQPENMPGSGSMTCAGIGAWIICSGKVAAAAAEATGNGVQCCLPPDKNDVLERALVWLGRNFSVRRNPGQPGAATQWHFYYLYGLERVGRLSARRFIGDHDWYRAGAEYLISRQDAFSHEWIGEGHSEDNPHVTTSLALLFLSKGRRPVLMAEVKHGPGEDWNRHPCAVANLTAFVEREWGLNLTWQIIDPQAATVEDLLQAPVLFVSGSQSPELGGLEEKFRDYIDRGGFVFAEACCVDGSGFKDGMKAFLDKIFPEGEYKLRLAGPEHPIWRIDRLVRPDSPYVGRLWTIEYGCRTCVVFSEVDLSCYWELYGHGRTQGLPEQAKLRMEDANTIGLNVLAYATNREPKSKEESFVASDIPDLADGADRGVIRIAKLLHGGGCNDAPGALANLLRTASQGELKLSVSGQPFEIRASDPALPRFHLAFMHGRHDFRFTPEERKSLREFLEHGGLLFADSICASKEFIDAFRREIQLVLPDHQLARIPIDNPLFTDAAGGFNIQQVSRREPAAAQAGQPLRSRVQKVPPELEGIEIDGRLVVIFSPYDISCALEQHEALQCRGYTREDAARIALNVLLYSLSPDAGAPTTAK</sequence>
<keyword evidence="4" id="KW-1185">Reference proteome</keyword>
<keyword evidence="1" id="KW-0732">Signal</keyword>
<dbReference type="Gene3D" id="3.40.50.12140">
    <property type="entry name" value="Domain of unknown function DUF4159"/>
    <property type="match status" value="2"/>
</dbReference>
<dbReference type="InterPro" id="IPR008930">
    <property type="entry name" value="Terpenoid_cyclase/PrenylTrfase"/>
</dbReference>